<dbReference type="AlphaFoldDB" id="A0A386ZK49"/>
<dbReference type="KEGG" id="nyu:D7D52_31115"/>
<gene>
    <name evidence="2" type="ORF">D7D52_31115</name>
</gene>
<dbReference type="RefSeq" id="WP_120742071.1">
    <property type="nucleotide sequence ID" value="NZ_CP032568.1"/>
</dbReference>
<name>A0A386ZK49_9NOCA</name>
<dbReference type="Proteomes" id="UP000267164">
    <property type="component" value="Chromosome"/>
</dbReference>
<evidence type="ECO:0000259" key="1">
    <source>
        <dbReference type="Pfam" id="PF04149"/>
    </source>
</evidence>
<dbReference type="InterPro" id="IPR007278">
    <property type="entry name" value="DUF397"/>
</dbReference>
<dbReference type="Pfam" id="PF04149">
    <property type="entry name" value="DUF397"/>
    <property type="match status" value="1"/>
</dbReference>
<feature type="domain" description="DUF397" evidence="1">
    <location>
        <begin position="8"/>
        <end position="60"/>
    </location>
</feature>
<dbReference type="OrthoDB" id="4557871at2"/>
<evidence type="ECO:0000313" key="2">
    <source>
        <dbReference type="EMBL" id="AYF77524.1"/>
    </source>
</evidence>
<organism evidence="2 3">
    <name type="scientific">Nocardia yunnanensis</name>
    <dbReference type="NCBI Taxonomy" id="2382165"/>
    <lineage>
        <taxon>Bacteria</taxon>
        <taxon>Bacillati</taxon>
        <taxon>Actinomycetota</taxon>
        <taxon>Actinomycetes</taxon>
        <taxon>Mycobacteriales</taxon>
        <taxon>Nocardiaceae</taxon>
        <taxon>Nocardia</taxon>
    </lineage>
</organism>
<proteinExistence type="predicted"/>
<keyword evidence="3" id="KW-1185">Reference proteome</keyword>
<protein>
    <submittedName>
        <fullName evidence="2">DUF397 domain-containing protein</fullName>
    </submittedName>
</protein>
<evidence type="ECO:0000313" key="3">
    <source>
        <dbReference type="Proteomes" id="UP000267164"/>
    </source>
</evidence>
<accession>A0A386ZK49</accession>
<reference evidence="2 3" key="1">
    <citation type="submission" date="2018-09" db="EMBL/GenBank/DDBJ databases">
        <title>Nocardia yunnanensis sp. nov., an actinomycete isolated from a soil sample.</title>
        <authorList>
            <person name="Zhang J."/>
        </authorList>
    </citation>
    <scope>NUCLEOTIDE SEQUENCE [LARGE SCALE GENOMIC DNA]</scope>
    <source>
        <strain evidence="2 3">CFHS0054</strain>
    </source>
</reference>
<sequence>MSTARQGAQWYKSSRSANQDACVEVAHWALETGVRDSKNPGGPELMFPADEWAAFDSAVRAGKFDLG</sequence>
<dbReference type="EMBL" id="CP032568">
    <property type="protein sequence ID" value="AYF77524.1"/>
    <property type="molecule type" value="Genomic_DNA"/>
</dbReference>